<dbReference type="AlphaFoldDB" id="A0A197KGA5"/>
<keyword evidence="1" id="KW-1133">Transmembrane helix</keyword>
<dbReference type="Proteomes" id="UP000078512">
    <property type="component" value="Unassembled WGS sequence"/>
</dbReference>
<gene>
    <name evidence="2" type="ORF">K457DRAFT_575734</name>
</gene>
<evidence type="ECO:0000256" key="1">
    <source>
        <dbReference type="SAM" id="Phobius"/>
    </source>
</evidence>
<keyword evidence="3" id="KW-1185">Reference proteome</keyword>
<keyword evidence="1" id="KW-0812">Transmembrane</keyword>
<reference evidence="2 3" key="1">
    <citation type="submission" date="2016-05" db="EMBL/GenBank/DDBJ databases">
        <title>Genome sequencing reveals origins of a unique bacterial endosymbiosis in the earliest lineages of terrestrial Fungi.</title>
        <authorList>
            <consortium name="DOE Joint Genome Institute"/>
            <person name="Uehling J."/>
            <person name="Gryganskyi A."/>
            <person name="Hameed K."/>
            <person name="Tschaplinski T."/>
            <person name="Misztal P."/>
            <person name="Wu S."/>
            <person name="Desiro A."/>
            <person name="Vande Pol N."/>
            <person name="Du Z.-Y."/>
            <person name="Zienkiewicz A."/>
            <person name="Zienkiewicz K."/>
            <person name="Morin E."/>
            <person name="Tisserant E."/>
            <person name="Splivallo R."/>
            <person name="Hainaut M."/>
            <person name="Henrissat B."/>
            <person name="Ohm R."/>
            <person name="Kuo A."/>
            <person name="Yan J."/>
            <person name="Lipzen A."/>
            <person name="Nolan M."/>
            <person name="Labutti K."/>
            <person name="Barry K."/>
            <person name="Goldstein A."/>
            <person name="Labbe J."/>
            <person name="Schadt C."/>
            <person name="Tuskan G."/>
            <person name="Grigoriev I."/>
            <person name="Martin F."/>
            <person name="Vilgalys R."/>
            <person name="Bonito G."/>
        </authorList>
    </citation>
    <scope>NUCLEOTIDE SEQUENCE [LARGE SCALE GENOMIC DNA]</scope>
    <source>
        <strain evidence="2 3">AG-77</strain>
    </source>
</reference>
<proteinExistence type="predicted"/>
<organism evidence="2 3">
    <name type="scientific">Linnemannia elongata AG-77</name>
    <dbReference type="NCBI Taxonomy" id="1314771"/>
    <lineage>
        <taxon>Eukaryota</taxon>
        <taxon>Fungi</taxon>
        <taxon>Fungi incertae sedis</taxon>
        <taxon>Mucoromycota</taxon>
        <taxon>Mortierellomycotina</taxon>
        <taxon>Mortierellomycetes</taxon>
        <taxon>Mortierellales</taxon>
        <taxon>Mortierellaceae</taxon>
        <taxon>Linnemannia</taxon>
    </lineage>
</organism>
<sequence length="120" mass="13270">MGSKLGLYCPIACTIIGTSAAFHLTLPFTFFFLPASHCHARGCLLCVCMVMVGRMGVSDYSSLSLSVSLSFSYSFFILIADWDTCWSIISPHHFLFNSTVHRHRSFSSSCSLIHFCDVVA</sequence>
<accession>A0A197KGA5</accession>
<name>A0A197KGA5_9FUNG</name>
<feature type="transmembrane region" description="Helical" evidence="1">
    <location>
        <begin position="7"/>
        <end position="33"/>
    </location>
</feature>
<evidence type="ECO:0000313" key="2">
    <source>
        <dbReference type="EMBL" id="OAQ35409.1"/>
    </source>
</evidence>
<keyword evidence="1" id="KW-0472">Membrane</keyword>
<dbReference type="EMBL" id="KV442014">
    <property type="protein sequence ID" value="OAQ35409.1"/>
    <property type="molecule type" value="Genomic_DNA"/>
</dbReference>
<protein>
    <submittedName>
        <fullName evidence="2">Uncharacterized protein</fullName>
    </submittedName>
</protein>
<evidence type="ECO:0000313" key="3">
    <source>
        <dbReference type="Proteomes" id="UP000078512"/>
    </source>
</evidence>